<proteinExistence type="predicted"/>
<protein>
    <submittedName>
        <fullName evidence="1">Uncharacterized protein</fullName>
    </submittedName>
</protein>
<dbReference type="EMBL" id="GBRH01231214">
    <property type="protein sequence ID" value="JAD66681.1"/>
    <property type="molecule type" value="Transcribed_RNA"/>
</dbReference>
<accession>A0A0A9BTQ3</accession>
<sequence length="34" mass="4030">MQGSGLSYFLKRINHVSDLAFIHIEFHINIPHFF</sequence>
<reference evidence="1" key="2">
    <citation type="journal article" date="2015" name="Data Brief">
        <title>Shoot transcriptome of the giant reed, Arundo donax.</title>
        <authorList>
            <person name="Barrero R.A."/>
            <person name="Guerrero F.D."/>
            <person name="Moolhuijzen P."/>
            <person name="Goolsby J.A."/>
            <person name="Tidwell J."/>
            <person name="Bellgard S.E."/>
            <person name="Bellgard M.I."/>
        </authorList>
    </citation>
    <scope>NUCLEOTIDE SEQUENCE</scope>
    <source>
        <tissue evidence="1">Shoot tissue taken approximately 20 cm above the soil surface</tissue>
    </source>
</reference>
<reference evidence="1" key="1">
    <citation type="submission" date="2014-09" db="EMBL/GenBank/DDBJ databases">
        <authorList>
            <person name="Magalhaes I.L.F."/>
            <person name="Oliveira U."/>
            <person name="Santos F.R."/>
            <person name="Vidigal T.H.D.A."/>
            <person name="Brescovit A.D."/>
            <person name="Santos A.J."/>
        </authorList>
    </citation>
    <scope>NUCLEOTIDE SEQUENCE</scope>
    <source>
        <tissue evidence="1">Shoot tissue taken approximately 20 cm above the soil surface</tissue>
    </source>
</reference>
<name>A0A0A9BTQ3_ARUDO</name>
<evidence type="ECO:0000313" key="1">
    <source>
        <dbReference type="EMBL" id="JAD66681.1"/>
    </source>
</evidence>
<dbReference type="AlphaFoldDB" id="A0A0A9BTQ3"/>
<organism evidence="1">
    <name type="scientific">Arundo donax</name>
    <name type="common">Giant reed</name>
    <name type="synonym">Donax arundinaceus</name>
    <dbReference type="NCBI Taxonomy" id="35708"/>
    <lineage>
        <taxon>Eukaryota</taxon>
        <taxon>Viridiplantae</taxon>
        <taxon>Streptophyta</taxon>
        <taxon>Embryophyta</taxon>
        <taxon>Tracheophyta</taxon>
        <taxon>Spermatophyta</taxon>
        <taxon>Magnoliopsida</taxon>
        <taxon>Liliopsida</taxon>
        <taxon>Poales</taxon>
        <taxon>Poaceae</taxon>
        <taxon>PACMAD clade</taxon>
        <taxon>Arundinoideae</taxon>
        <taxon>Arundineae</taxon>
        <taxon>Arundo</taxon>
    </lineage>
</organism>